<proteinExistence type="predicted"/>
<reference evidence="1" key="1">
    <citation type="journal article" date="2014" name="Int. J. Syst. Evol. Microbiol.">
        <title>Complete genome sequence of Corynebacterium casei LMG S-19264T (=DSM 44701T), isolated from a smear-ripened cheese.</title>
        <authorList>
            <consortium name="US DOE Joint Genome Institute (JGI-PGF)"/>
            <person name="Walter F."/>
            <person name="Albersmeier A."/>
            <person name="Kalinowski J."/>
            <person name="Ruckert C."/>
        </authorList>
    </citation>
    <scope>NUCLEOTIDE SEQUENCE</scope>
    <source>
        <strain evidence="1">CGMCC 4.7201</strain>
    </source>
</reference>
<protein>
    <submittedName>
        <fullName evidence="1">Uncharacterized protein</fullName>
    </submittedName>
</protein>
<gene>
    <name evidence="1" type="ORF">GCM10012280_02140</name>
</gene>
<sequence>MAVAAVQSLRVHVRRIVGCLSGVRGVRVEDVRMEEERWEEVRGRRCRWRRCGVGRAYHGRAALRHLIHVVI</sequence>
<name>A0A917ZED9_9ACTN</name>
<dbReference type="Proteomes" id="UP000641932">
    <property type="component" value="Unassembled WGS sequence"/>
</dbReference>
<evidence type="ECO:0000313" key="1">
    <source>
        <dbReference type="EMBL" id="GGO80374.1"/>
    </source>
</evidence>
<dbReference type="EMBL" id="BMMS01000001">
    <property type="protein sequence ID" value="GGO80374.1"/>
    <property type="molecule type" value="Genomic_DNA"/>
</dbReference>
<evidence type="ECO:0000313" key="2">
    <source>
        <dbReference type="Proteomes" id="UP000641932"/>
    </source>
</evidence>
<organism evidence="1 2">
    <name type="scientific">Wenjunlia tyrosinilytica</name>
    <dbReference type="NCBI Taxonomy" id="1544741"/>
    <lineage>
        <taxon>Bacteria</taxon>
        <taxon>Bacillati</taxon>
        <taxon>Actinomycetota</taxon>
        <taxon>Actinomycetes</taxon>
        <taxon>Kitasatosporales</taxon>
        <taxon>Streptomycetaceae</taxon>
        <taxon>Wenjunlia</taxon>
    </lineage>
</organism>
<keyword evidence="2" id="KW-1185">Reference proteome</keyword>
<dbReference type="AlphaFoldDB" id="A0A917ZED9"/>
<comment type="caution">
    <text evidence="1">The sequence shown here is derived from an EMBL/GenBank/DDBJ whole genome shotgun (WGS) entry which is preliminary data.</text>
</comment>
<reference evidence="1" key="2">
    <citation type="submission" date="2020-09" db="EMBL/GenBank/DDBJ databases">
        <authorList>
            <person name="Sun Q."/>
            <person name="Zhou Y."/>
        </authorList>
    </citation>
    <scope>NUCLEOTIDE SEQUENCE</scope>
    <source>
        <strain evidence="1">CGMCC 4.7201</strain>
    </source>
</reference>
<accession>A0A917ZED9</accession>